<evidence type="ECO:0000256" key="1">
    <source>
        <dbReference type="SAM" id="MobiDB-lite"/>
    </source>
</evidence>
<dbReference type="InterPro" id="IPR036366">
    <property type="entry name" value="PGBDSf"/>
</dbReference>
<keyword evidence="2" id="KW-1133">Transmembrane helix</keyword>
<feature type="transmembrane region" description="Helical" evidence="2">
    <location>
        <begin position="205"/>
        <end position="226"/>
    </location>
</feature>
<dbReference type="AlphaFoldDB" id="A0A7X0HD26"/>
<proteinExistence type="predicted"/>
<feature type="compositionally biased region" description="Low complexity" evidence="1">
    <location>
        <begin position="75"/>
        <end position="95"/>
    </location>
</feature>
<gene>
    <name evidence="4" type="ORF">HNQ79_000396</name>
</gene>
<organism evidence="4 5">
    <name type="scientific">Streptomyces candidus</name>
    <dbReference type="NCBI Taxonomy" id="67283"/>
    <lineage>
        <taxon>Bacteria</taxon>
        <taxon>Bacillati</taxon>
        <taxon>Actinomycetota</taxon>
        <taxon>Actinomycetes</taxon>
        <taxon>Kitasatosporales</taxon>
        <taxon>Streptomycetaceae</taxon>
        <taxon>Streptomyces</taxon>
    </lineage>
</organism>
<feature type="region of interest" description="Disordered" evidence="1">
    <location>
        <begin position="250"/>
        <end position="341"/>
    </location>
</feature>
<protein>
    <recommendedName>
        <fullName evidence="3">Peptidoglycan binding-like domain-containing protein</fullName>
    </recommendedName>
</protein>
<feature type="compositionally biased region" description="Pro residues" evidence="1">
    <location>
        <begin position="289"/>
        <end position="320"/>
    </location>
</feature>
<evidence type="ECO:0000313" key="4">
    <source>
        <dbReference type="EMBL" id="MBB6433958.1"/>
    </source>
</evidence>
<feature type="region of interest" description="Disordered" evidence="1">
    <location>
        <begin position="1"/>
        <end position="199"/>
    </location>
</feature>
<feature type="compositionally biased region" description="Basic and acidic residues" evidence="1">
    <location>
        <begin position="31"/>
        <end position="40"/>
    </location>
</feature>
<comment type="caution">
    <text evidence="4">The sequence shown here is derived from an EMBL/GenBank/DDBJ whole genome shotgun (WGS) entry which is preliminary data.</text>
</comment>
<evidence type="ECO:0000313" key="5">
    <source>
        <dbReference type="Proteomes" id="UP000540423"/>
    </source>
</evidence>
<dbReference type="Pfam" id="PF01471">
    <property type="entry name" value="PG_binding_1"/>
    <property type="match status" value="1"/>
</dbReference>
<feature type="compositionally biased region" description="Low complexity" evidence="1">
    <location>
        <begin position="102"/>
        <end position="114"/>
    </location>
</feature>
<feature type="compositionally biased region" description="Low complexity" evidence="1">
    <location>
        <begin position="324"/>
        <end position="335"/>
    </location>
</feature>
<feature type="compositionally biased region" description="Low complexity" evidence="1">
    <location>
        <begin position="275"/>
        <end position="288"/>
    </location>
</feature>
<dbReference type="EMBL" id="JACHEM010000001">
    <property type="protein sequence ID" value="MBB6433958.1"/>
    <property type="molecule type" value="Genomic_DNA"/>
</dbReference>
<dbReference type="Gene3D" id="1.10.101.10">
    <property type="entry name" value="PGBD-like superfamily/PGBD"/>
    <property type="match status" value="1"/>
</dbReference>
<reference evidence="4 5" key="1">
    <citation type="submission" date="2020-08" db="EMBL/GenBank/DDBJ databases">
        <title>Genomic Encyclopedia of Type Strains, Phase IV (KMG-IV): sequencing the most valuable type-strain genomes for metagenomic binning, comparative biology and taxonomic classification.</title>
        <authorList>
            <person name="Goeker M."/>
        </authorList>
    </citation>
    <scope>NUCLEOTIDE SEQUENCE [LARGE SCALE GENOMIC DNA]</scope>
    <source>
        <strain evidence="4 5">DSM 40141</strain>
    </source>
</reference>
<evidence type="ECO:0000256" key="2">
    <source>
        <dbReference type="SAM" id="Phobius"/>
    </source>
</evidence>
<dbReference type="InterPro" id="IPR002477">
    <property type="entry name" value="Peptidoglycan-bd-like"/>
</dbReference>
<accession>A0A7X0HD26</accession>
<dbReference type="RefSeq" id="WP_185026106.1">
    <property type="nucleotide sequence ID" value="NZ_BNBN01000001.1"/>
</dbReference>
<dbReference type="InterPro" id="IPR036365">
    <property type="entry name" value="PGBD-like_sf"/>
</dbReference>
<sequence>MENGHSCPACGTERAAPDGDRPGPGGPVCECARRAADAHHAGRTADLADAEDFNPLRIRPYVNLAHPEEEPPPRDAAGPGAPPGDAGRGAPHGRAAPHDSAARAPAAEASEAAHTMPLHAVPAGTGPYSPGHEAGTNPAGEPSAPLDEAGTGAGRGPYAPGPGPYAPQTSGASDGSGTYTRAAGPGTDTSGGGSGTRSRRGTRTVLLIAAAAVVVTAGAAFAAGVFDSGPDGTRALPAASSSSAATPVAEAAAVPSPTGTVSPSATATVAPTRSALPTPTRASRTATPTPTPTVPLSAPPTKPPSRAPSTPPPAASPPAKPPEDAAAPASLARGARGPEVRELQDRLSQLWLYFGPVNGRYDSDVEDAVADFQRYQNVDGDREGVYGPATRNALEARTEEP</sequence>
<keyword evidence="5" id="KW-1185">Reference proteome</keyword>
<feature type="region of interest" description="Disordered" evidence="1">
    <location>
        <begin position="379"/>
        <end position="401"/>
    </location>
</feature>
<feature type="compositionally biased region" description="Polar residues" evidence="1">
    <location>
        <begin position="168"/>
        <end position="179"/>
    </location>
</feature>
<dbReference type="Proteomes" id="UP000540423">
    <property type="component" value="Unassembled WGS sequence"/>
</dbReference>
<dbReference type="SUPFAM" id="SSF47090">
    <property type="entry name" value="PGBD-like"/>
    <property type="match status" value="1"/>
</dbReference>
<keyword evidence="2" id="KW-0812">Transmembrane</keyword>
<feature type="compositionally biased region" description="Polar residues" evidence="1">
    <location>
        <begin position="259"/>
        <end position="271"/>
    </location>
</feature>
<evidence type="ECO:0000259" key="3">
    <source>
        <dbReference type="Pfam" id="PF01471"/>
    </source>
</evidence>
<name>A0A7X0HD26_9ACTN</name>
<keyword evidence="2" id="KW-0472">Membrane</keyword>
<feature type="domain" description="Peptidoglycan binding-like" evidence="3">
    <location>
        <begin position="336"/>
        <end position="394"/>
    </location>
</feature>